<dbReference type="GO" id="GO:0030659">
    <property type="term" value="C:cytoplasmic vesicle membrane"/>
    <property type="evidence" value="ECO:0007669"/>
    <property type="project" value="UniProtKB-SubCell"/>
</dbReference>
<feature type="region of interest" description="Disordered" evidence="14">
    <location>
        <begin position="979"/>
        <end position="1066"/>
    </location>
</feature>
<feature type="compositionally biased region" description="Low complexity" evidence="14">
    <location>
        <begin position="996"/>
        <end position="1010"/>
    </location>
</feature>
<evidence type="ECO:0000256" key="13">
    <source>
        <dbReference type="ARBA" id="ARBA00023329"/>
    </source>
</evidence>
<evidence type="ECO:0000256" key="5">
    <source>
        <dbReference type="ARBA" id="ARBA00022448"/>
    </source>
</evidence>
<dbReference type="InterPro" id="IPR056290">
    <property type="entry name" value="CEPT76/DRC7_peptidase-like_dom"/>
</dbReference>
<dbReference type="GO" id="GO:0005938">
    <property type="term" value="C:cell cortex"/>
    <property type="evidence" value="ECO:0007669"/>
    <property type="project" value="TreeGrafter"/>
</dbReference>
<accession>A0A803VRW5</accession>
<evidence type="ECO:0000256" key="11">
    <source>
        <dbReference type="ARBA" id="ARBA00023203"/>
    </source>
</evidence>
<dbReference type="GO" id="GO:0008017">
    <property type="term" value="F:microtubule binding"/>
    <property type="evidence" value="ECO:0007669"/>
    <property type="project" value="TreeGrafter"/>
</dbReference>
<dbReference type="PROSITE" id="PS51377">
    <property type="entry name" value="KIND"/>
    <property type="match status" value="1"/>
</dbReference>
<evidence type="ECO:0000256" key="4">
    <source>
        <dbReference type="ARBA" id="ARBA00010956"/>
    </source>
</evidence>
<evidence type="ECO:0000256" key="3">
    <source>
        <dbReference type="ARBA" id="ARBA00004413"/>
    </source>
</evidence>
<dbReference type="Pfam" id="PF24652">
    <property type="entry name" value="CEP76_C"/>
    <property type="match status" value="1"/>
</dbReference>
<dbReference type="InterPro" id="IPR028926">
    <property type="entry name" value="CEP76-C2"/>
</dbReference>
<dbReference type="Pfam" id="PF15627">
    <property type="entry name" value="CEP76-C2"/>
    <property type="match status" value="1"/>
</dbReference>
<evidence type="ECO:0000259" key="15">
    <source>
        <dbReference type="PROSITE" id="PS51377"/>
    </source>
</evidence>
<dbReference type="GO" id="GO:0051639">
    <property type="term" value="P:actin filament network formation"/>
    <property type="evidence" value="ECO:0007669"/>
    <property type="project" value="TreeGrafter"/>
</dbReference>
<dbReference type="Gene3D" id="3.10.620.30">
    <property type="match status" value="1"/>
</dbReference>
<dbReference type="InterPro" id="IPR011011">
    <property type="entry name" value="Znf_FYVE_PHD"/>
</dbReference>
<dbReference type="Pfam" id="PF24656">
    <property type="entry name" value="CEPT76_peptidase"/>
    <property type="match status" value="1"/>
</dbReference>
<dbReference type="Pfam" id="PF24654">
    <property type="entry name" value="CEP76_N"/>
    <property type="match status" value="1"/>
</dbReference>
<feature type="compositionally biased region" description="Polar residues" evidence="14">
    <location>
        <begin position="1051"/>
        <end position="1066"/>
    </location>
</feature>
<evidence type="ECO:0000313" key="17">
    <source>
        <dbReference type="Proteomes" id="UP000016665"/>
    </source>
</evidence>
<keyword evidence="8" id="KW-0677">Repeat</keyword>
<feature type="region of interest" description="Disordered" evidence="14">
    <location>
        <begin position="686"/>
        <end position="707"/>
    </location>
</feature>
<dbReference type="InterPro" id="IPR011019">
    <property type="entry name" value="KIND_dom"/>
</dbReference>
<dbReference type="Pfam" id="PF16474">
    <property type="entry name" value="KIND"/>
    <property type="match status" value="1"/>
</dbReference>
<dbReference type="SUPFAM" id="SSF54001">
    <property type="entry name" value="Cysteine proteinases"/>
    <property type="match status" value="1"/>
</dbReference>
<organism evidence="16 17">
    <name type="scientific">Ficedula albicollis</name>
    <name type="common">Collared flycatcher</name>
    <name type="synonym">Muscicapa albicollis</name>
    <dbReference type="NCBI Taxonomy" id="59894"/>
    <lineage>
        <taxon>Eukaryota</taxon>
        <taxon>Metazoa</taxon>
        <taxon>Chordata</taxon>
        <taxon>Craniata</taxon>
        <taxon>Vertebrata</taxon>
        <taxon>Euteleostomi</taxon>
        <taxon>Archelosauria</taxon>
        <taxon>Archosauria</taxon>
        <taxon>Dinosauria</taxon>
        <taxon>Saurischia</taxon>
        <taxon>Theropoda</taxon>
        <taxon>Coelurosauria</taxon>
        <taxon>Aves</taxon>
        <taxon>Neognathae</taxon>
        <taxon>Neoaves</taxon>
        <taxon>Telluraves</taxon>
        <taxon>Australaves</taxon>
        <taxon>Passeriformes</taxon>
        <taxon>Muscicapidae</taxon>
        <taxon>Ficedula</taxon>
    </lineage>
</organism>
<evidence type="ECO:0000256" key="7">
    <source>
        <dbReference type="ARBA" id="ARBA00022490"/>
    </source>
</evidence>
<evidence type="ECO:0000256" key="6">
    <source>
        <dbReference type="ARBA" id="ARBA00022475"/>
    </source>
</evidence>
<dbReference type="InterPro" id="IPR029905">
    <property type="entry name" value="Spir-1_FYVE-rel_dom"/>
</dbReference>
<dbReference type="InterPro" id="IPR056288">
    <property type="entry name" value="CEP76_C"/>
</dbReference>
<comment type="subcellular location">
    <subcellularLocation>
        <location evidence="3">Cell membrane</location>
        <topology evidence="3">Peripheral membrane protein</topology>
        <orientation evidence="3">Cytoplasmic side</orientation>
    </subcellularLocation>
    <subcellularLocation>
        <location evidence="2">Cytoplasm</location>
        <location evidence="2">Cytoskeleton</location>
    </subcellularLocation>
    <subcellularLocation>
        <location evidence="1">Cytoplasmic vesicle membrane</location>
        <topology evidence="1">Peripheral membrane protein</topology>
        <orientation evidence="1">Cytoplasmic side</orientation>
    </subcellularLocation>
</comment>
<keyword evidence="7" id="KW-0963">Cytoplasm</keyword>
<feature type="compositionally biased region" description="Basic residues" evidence="14">
    <location>
        <begin position="1240"/>
        <end position="1252"/>
    </location>
</feature>
<dbReference type="GO" id="GO:0051295">
    <property type="term" value="P:establishment of meiotic spindle localization"/>
    <property type="evidence" value="ECO:0007669"/>
    <property type="project" value="TreeGrafter"/>
</dbReference>
<dbReference type="CDD" id="cd22065">
    <property type="entry name" value="WH2_Spire_1-2_r1"/>
    <property type="match status" value="1"/>
</dbReference>
<feature type="compositionally biased region" description="Acidic residues" evidence="14">
    <location>
        <begin position="696"/>
        <end position="707"/>
    </location>
</feature>
<dbReference type="GO" id="GO:0040038">
    <property type="term" value="P:polar body extrusion after meiotic divisions"/>
    <property type="evidence" value="ECO:0007669"/>
    <property type="project" value="TreeGrafter"/>
</dbReference>
<protein>
    <submittedName>
        <fullName evidence="16">Centrosomal protein 76</fullName>
    </submittedName>
</protein>
<evidence type="ECO:0000256" key="14">
    <source>
        <dbReference type="SAM" id="MobiDB-lite"/>
    </source>
</evidence>
<evidence type="ECO:0000256" key="9">
    <source>
        <dbReference type="ARBA" id="ARBA00022927"/>
    </source>
</evidence>
<keyword evidence="11" id="KW-0009">Actin-binding</keyword>
<dbReference type="Ensembl" id="ENSFALT00000041552.1">
    <property type="protein sequence ID" value="ENSFALP00000025471.1"/>
    <property type="gene ID" value="ENSFALG00000006457.2"/>
</dbReference>
<dbReference type="PANTHER" id="PTHR21345:SF8">
    <property type="entry name" value="PROTEIN SPIRE HOMOLOG 1"/>
    <property type="match status" value="1"/>
</dbReference>
<dbReference type="SUPFAM" id="SSF57903">
    <property type="entry name" value="FYVE/PHD zinc finger"/>
    <property type="match status" value="1"/>
</dbReference>
<sequence length="1332" mass="151217">MDVHGRIREVLAETIREELAPEHQQLSTEDLIKALRQRGIIDDVMKELKFVTDVKETERTLAPKPSTHFVDREPPVLKKTNIDPTRRYLYLQVLGGKAFLDHLQEPEPLPGQICSTFTLCLYFRNQRFRSKPVPCACEPDFQDGFLLEIHKDSLGDASKMADATTMLSICDPVHMVLIKTDTFGETTLVASYFLEWRSILAAENGITNVAVELLGVGTESKVSVGVLNIRLEMYPHLNKTLSSEIISTQFTLERQKTAERERLFLVYAKQWWREYLQIRPTHNTRLVKIFAQDENGVNRPVCSYVRPLRAGRLLDTPRQAARFVSVLGHERAALIGGGGGKQEQWCTLLAFLCASKGDCEDHANLLCSLLLGFGLEAFVCVGTKAKGVPHTWVMTCGSDGTITFWESLTGHRYIHRPINPDDPPLVEQPKPLYPYRTIGCIFNHQKFFGNCQPSDAVELCVFDLHDESKWKPMSGEAIKSICPPGGTSSVPPFPPLCASTIDAAVTSNEIELQLRILVSEYRKDLDLSTVWDDHLSYLLSPALAAYELERTTGVSAGNEEFQDSVRRAVPDGHTFKGFPIHFVHRNARRAFATCLRSPFCEEIICCRGDQVRLAVRVRVFTYPESACAVWIMFAYKSGRLHCTEMEVIESLGIIIYKALDYGLKENEERELSPPLEQLIDCMTNATETDGSRDEGYDALDEGVEDDDDDKEEVEAIHSYKDVMKLCAAHLPTRSEAPNHYQAVCRALFAETMELYTFLAKIKSAKENLKKIQEMDKEASDESSTDLDELKNADWARFWVQVMRDLRNGVKLKKVQERQYNPLPIEYQLTPYEMLMDDIRSKRYTLRKVMVNGDIPPRLKKSAHEIILDFIRSRPPLNPASARKLKPTPPRPRSLHERILEEIRAERKLRPVSPDEIRRSRLAMRPLSMSYSFDLSDVPTPEAGRKLVDASVVNGGPAAQGKQNGATQVTVQRKRLLKAPTLAELDSSDSEEESVHKSGSSSSISPSQVEDPSQEGTSSRKMPPKFLPISSTPQPERRQPPQRRHSIEKETPTNVRQFLPPSKQSSRSLVPRITSLFPRMTFRPLFTTMQTASLLSSHPVEAAMCGVAGAMYYLCERAFASRWKPPKEEFCYPVECLALTVEEVMHIRQVLVKAELEKYQQYKDVYTALKKGKLCFCCRTRRFSFFTWSYTCQFCKRPVCSQCCKKMRLPSKPYSTLPIFSLGPSTLQRGESFMRPEKPSTSHHHSLRSRLTSRSKSVDKSHEEFPKELMEDWSTMEVCVDCKKFISEIISSSRRSLSLANKRARLKRKTQSFYMASAGASEYCPSERTINEV</sequence>
<keyword evidence="6" id="KW-1003">Cell membrane</keyword>
<keyword evidence="13" id="KW-0968">Cytoplasmic vesicle</keyword>
<keyword evidence="12" id="KW-0206">Cytoskeleton</keyword>
<keyword evidence="10" id="KW-0472">Membrane</keyword>
<evidence type="ECO:0000313" key="16">
    <source>
        <dbReference type="Ensembl" id="ENSFALP00000025471.1"/>
    </source>
</evidence>
<evidence type="ECO:0000256" key="8">
    <source>
        <dbReference type="ARBA" id="ARBA00022737"/>
    </source>
</evidence>
<dbReference type="CDD" id="cd22078">
    <property type="entry name" value="WH2_Spire1_r2-like"/>
    <property type="match status" value="1"/>
</dbReference>
<dbReference type="InterPro" id="IPR029901">
    <property type="entry name" value="Spire"/>
</dbReference>
<keyword evidence="17" id="KW-1185">Reference proteome</keyword>
<keyword evidence="9" id="KW-0653">Protein transport</keyword>
<evidence type="ECO:0000256" key="2">
    <source>
        <dbReference type="ARBA" id="ARBA00004245"/>
    </source>
</evidence>
<keyword evidence="5" id="KW-0813">Transport</keyword>
<dbReference type="GO" id="GO:0015031">
    <property type="term" value="P:protein transport"/>
    <property type="evidence" value="ECO:0007669"/>
    <property type="project" value="UniProtKB-KW"/>
</dbReference>
<dbReference type="PANTHER" id="PTHR21345">
    <property type="entry name" value="SPIRE"/>
    <property type="match status" value="1"/>
</dbReference>
<evidence type="ECO:0000256" key="10">
    <source>
        <dbReference type="ARBA" id="ARBA00023136"/>
    </source>
</evidence>
<dbReference type="Gene3D" id="1.10.510.10">
    <property type="entry name" value="Transferase(Phosphotransferase) domain 1"/>
    <property type="match status" value="1"/>
</dbReference>
<evidence type="ECO:0000256" key="12">
    <source>
        <dbReference type="ARBA" id="ARBA00023212"/>
    </source>
</evidence>
<dbReference type="GeneTree" id="ENSGT00390000000781"/>
<feature type="compositionally biased region" description="Basic and acidic residues" evidence="14">
    <location>
        <begin position="1034"/>
        <end position="1050"/>
    </location>
</feature>
<dbReference type="CDD" id="cd22080">
    <property type="entry name" value="WH2_Spire1_r4"/>
    <property type="match status" value="1"/>
</dbReference>
<dbReference type="GO" id="GO:0045010">
    <property type="term" value="P:actin nucleation"/>
    <property type="evidence" value="ECO:0007669"/>
    <property type="project" value="InterPro"/>
</dbReference>
<reference evidence="16 17" key="1">
    <citation type="journal article" date="2012" name="Nature">
        <title>The genomic landscape of species divergence in Ficedula flycatchers.</title>
        <authorList>
            <person name="Ellegren H."/>
            <person name="Smeds L."/>
            <person name="Burri R."/>
            <person name="Olason P.I."/>
            <person name="Backstrom N."/>
            <person name="Kawakami T."/>
            <person name="Kunstner A."/>
            <person name="Makinen H."/>
            <person name="Nadachowska-Brzyska K."/>
            <person name="Qvarnstrom A."/>
            <person name="Uebbing S."/>
            <person name="Wolf J.B."/>
        </authorList>
    </citation>
    <scope>NUCLEOTIDE SEQUENCE [LARGE SCALE GENOMIC DNA]</scope>
</reference>
<dbReference type="GO" id="GO:0003779">
    <property type="term" value="F:actin binding"/>
    <property type="evidence" value="ECO:0007669"/>
    <property type="project" value="UniProtKB-KW"/>
</dbReference>
<proteinExistence type="inferred from homology"/>
<dbReference type="CDD" id="cd15767">
    <property type="entry name" value="FYVE_SPIR1"/>
    <property type="match status" value="1"/>
</dbReference>
<evidence type="ECO:0000256" key="1">
    <source>
        <dbReference type="ARBA" id="ARBA00004180"/>
    </source>
</evidence>
<dbReference type="GO" id="GO:0036089">
    <property type="term" value="P:cleavage furrow formation"/>
    <property type="evidence" value="ECO:0007669"/>
    <property type="project" value="TreeGrafter"/>
</dbReference>
<dbReference type="InterPro" id="IPR038765">
    <property type="entry name" value="Papain-like_cys_pep_sf"/>
</dbReference>
<dbReference type="GO" id="GO:0030041">
    <property type="term" value="P:actin filament polymerization"/>
    <property type="evidence" value="ECO:0007669"/>
    <property type="project" value="TreeGrafter"/>
</dbReference>
<feature type="region of interest" description="Disordered" evidence="14">
    <location>
        <begin position="1230"/>
        <end position="1258"/>
    </location>
</feature>
<dbReference type="InterPro" id="IPR056289">
    <property type="entry name" value="CEP76_N"/>
</dbReference>
<dbReference type="GO" id="GO:0005886">
    <property type="term" value="C:plasma membrane"/>
    <property type="evidence" value="ECO:0007669"/>
    <property type="project" value="UniProtKB-SubCell"/>
</dbReference>
<name>A0A803VRW5_FICAL</name>
<comment type="similarity">
    <text evidence="4">Belongs to the spire family.</text>
</comment>
<dbReference type="Proteomes" id="UP000016665">
    <property type="component" value="Chromosome 2"/>
</dbReference>
<dbReference type="GO" id="GO:0048193">
    <property type="term" value="P:Golgi vesicle transport"/>
    <property type="evidence" value="ECO:0007669"/>
    <property type="project" value="TreeGrafter"/>
</dbReference>
<feature type="domain" description="KIND" evidence="15">
    <location>
        <begin position="643"/>
        <end position="754"/>
    </location>
</feature>
<dbReference type="CDD" id="cd22186">
    <property type="entry name" value="WH2_Spire1-2_r3"/>
    <property type="match status" value="1"/>
</dbReference>
<gene>
    <name evidence="16" type="primary">CEP76</name>
</gene>
<reference evidence="16" key="2">
    <citation type="submission" date="2025-08" db="UniProtKB">
        <authorList>
            <consortium name="Ensembl"/>
        </authorList>
    </citation>
    <scope>IDENTIFICATION</scope>
</reference>
<reference evidence="16" key="3">
    <citation type="submission" date="2025-09" db="UniProtKB">
        <authorList>
            <consortium name="Ensembl"/>
        </authorList>
    </citation>
    <scope>IDENTIFICATION</scope>
</reference>
<dbReference type="SMART" id="SM00750">
    <property type="entry name" value="KIND"/>
    <property type="match status" value="1"/>
</dbReference>
<dbReference type="GO" id="GO:0005856">
    <property type="term" value="C:cytoskeleton"/>
    <property type="evidence" value="ECO:0007669"/>
    <property type="project" value="UniProtKB-SubCell"/>
</dbReference>